<dbReference type="EMBL" id="CP016199">
    <property type="protein sequence ID" value="ASS37072.1"/>
    <property type="molecule type" value="Genomic_DNA"/>
</dbReference>
<proteinExistence type="predicted"/>
<dbReference type="InterPro" id="IPR036412">
    <property type="entry name" value="HAD-like_sf"/>
</dbReference>
<dbReference type="SFLD" id="SFLDG01129">
    <property type="entry name" value="C1.5:_HAD__Beta-PGM__Phosphata"/>
    <property type="match status" value="1"/>
</dbReference>
<evidence type="ECO:0000313" key="1">
    <source>
        <dbReference type="EMBL" id="ASS37064.1"/>
    </source>
</evidence>
<dbReference type="AlphaFoldDB" id="A0A223AQ45"/>
<evidence type="ECO:0000313" key="2">
    <source>
        <dbReference type="EMBL" id="ASS37072.1"/>
    </source>
</evidence>
<dbReference type="InterPro" id="IPR006439">
    <property type="entry name" value="HAD-SF_hydro_IA"/>
</dbReference>
<organism evidence="2 3">
    <name type="scientific">Mogibacterium pumilum</name>
    <dbReference type="NCBI Taxonomy" id="86332"/>
    <lineage>
        <taxon>Bacteria</taxon>
        <taxon>Bacillati</taxon>
        <taxon>Bacillota</taxon>
        <taxon>Clostridia</taxon>
        <taxon>Peptostreptococcales</taxon>
        <taxon>Anaerovoracaceae</taxon>
        <taxon>Mogibacterium</taxon>
    </lineage>
</organism>
<reference evidence="2" key="1">
    <citation type="submission" date="2016-05" db="EMBL/GenBank/DDBJ databases">
        <authorList>
            <person name="Lavstsen T."/>
            <person name="Jespersen J.S."/>
        </authorList>
    </citation>
    <scope>NUCLEOTIDE SEQUENCE [LARGE SCALE GENOMIC DNA]</scope>
    <source>
        <strain evidence="2">ATCC 700696</strain>
    </source>
</reference>
<dbReference type="GO" id="GO:0008967">
    <property type="term" value="F:phosphoglycolate phosphatase activity"/>
    <property type="evidence" value="ECO:0007669"/>
    <property type="project" value="TreeGrafter"/>
</dbReference>
<dbReference type="Pfam" id="PF13419">
    <property type="entry name" value="HAD_2"/>
    <property type="match status" value="1"/>
</dbReference>
<reference evidence="3" key="2">
    <citation type="submission" date="2016-05" db="EMBL/GenBank/DDBJ databases">
        <authorList>
            <person name="Holder M.E."/>
            <person name="Ajami N.J."/>
            <person name="Petrosino J.F."/>
        </authorList>
    </citation>
    <scope>NUCLEOTIDE SEQUENCE [LARGE SCALE GENOMIC DNA]</scope>
    <source>
        <strain evidence="3">ATCC 700696</strain>
    </source>
</reference>
<protein>
    <submittedName>
        <fullName evidence="2">Uncharacterized protein</fullName>
    </submittedName>
</protein>
<dbReference type="RefSeq" id="WP_094233280.1">
    <property type="nucleotide sequence ID" value="NZ_CP016199.1"/>
</dbReference>
<dbReference type="GO" id="GO:0005829">
    <property type="term" value="C:cytosol"/>
    <property type="evidence" value="ECO:0007669"/>
    <property type="project" value="TreeGrafter"/>
</dbReference>
<dbReference type="Gene3D" id="3.40.50.1000">
    <property type="entry name" value="HAD superfamily/HAD-like"/>
    <property type="match status" value="1"/>
</dbReference>
<dbReference type="InterPro" id="IPR041492">
    <property type="entry name" value="HAD_2"/>
</dbReference>
<dbReference type="PRINTS" id="PR00413">
    <property type="entry name" value="HADHALOGNASE"/>
</dbReference>
<sequence>MKKYIVFDFDGTLLDTDQLIIDSWQAVFRRFRGKEADESLILSTFGETVANTVRDLFADENLDDVLAVYRGYQMEHSEGAYKLYSGIKELLDELIERGYSLSIVTSRLGNTAMQYLGEMGIKDKFDVIITANDVTEHKPEPGPLLAALERLGAKREEAIMLGDTRFDIGCCQNAGVDSIMVGWGRRGGNAPLGGLEPTYRIYKPEELFEIIEG</sequence>
<dbReference type="InterPro" id="IPR050155">
    <property type="entry name" value="HAD-like_hydrolase_sf"/>
</dbReference>
<accession>A0A223AQ45</accession>
<gene>
    <name evidence="1" type="ORF">AXF17_00270</name>
    <name evidence="2" type="ORF">AXF17_00320</name>
</gene>
<keyword evidence="3" id="KW-1185">Reference proteome</keyword>
<dbReference type="PANTHER" id="PTHR43434">
    <property type="entry name" value="PHOSPHOGLYCOLATE PHOSPHATASE"/>
    <property type="match status" value="1"/>
</dbReference>
<dbReference type="EMBL" id="CP016199">
    <property type="protein sequence ID" value="ASS37064.1"/>
    <property type="molecule type" value="Genomic_DNA"/>
</dbReference>
<dbReference type="SFLD" id="SFLDG01135">
    <property type="entry name" value="C1.5.6:_HAD__Beta-PGM__Phospha"/>
    <property type="match status" value="1"/>
</dbReference>
<dbReference type="SFLD" id="SFLDS00003">
    <property type="entry name" value="Haloacid_Dehalogenase"/>
    <property type="match status" value="1"/>
</dbReference>
<name>A0A223AQ45_9FIRM</name>
<dbReference type="PANTHER" id="PTHR43434:SF26">
    <property type="entry name" value="PYROPHOSPHATASE PPAX"/>
    <property type="match status" value="1"/>
</dbReference>
<dbReference type="OrthoDB" id="9792518at2"/>
<dbReference type="NCBIfam" id="TIGR01549">
    <property type="entry name" value="HAD-SF-IA-v1"/>
    <property type="match status" value="1"/>
</dbReference>
<dbReference type="GO" id="GO:0006281">
    <property type="term" value="P:DNA repair"/>
    <property type="evidence" value="ECO:0007669"/>
    <property type="project" value="TreeGrafter"/>
</dbReference>
<dbReference type="InterPro" id="IPR023198">
    <property type="entry name" value="PGP-like_dom2"/>
</dbReference>
<dbReference type="Gene3D" id="1.10.150.240">
    <property type="entry name" value="Putative phosphatase, domain 2"/>
    <property type="match status" value="1"/>
</dbReference>
<dbReference type="InterPro" id="IPR023214">
    <property type="entry name" value="HAD_sf"/>
</dbReference>
<dbReference type="SUPFAM" id="SSF56784">
    <property type="entry name" value="HAD-like"/>
    <property type="match status" value="1"/>
</dbReference>
<evidence type="ECO:0000313" key="3">
    <source>
        <dbReference type="Proteomes" id="UP000214689"/>
    </source>
</evidence>
<dbReference type="Proteomes" id="UP000214689">
    <property type="component" value="Chromosome"/>
</dbReference>